<dbReference type="Pfam" id="PF00392">
    <property type="entry name" value="GntR"/>
    <property type="match status" value="2"/>
</dbReference>
<proteinExistence type="predicted"/>
<feature type="domain" description="HTH gntR-type" evidence="5">
    <location>
        <begin position="280"/>
        <end position="350"/>
    </location>
</feature>
<dbReference type="InterPro" id="IPR036390">
    <property type="entry name" value="WH_DNA-bd_sf"/>
</dbReference>
<reference evidence="7" key="1">
    <citation type="submission" date="2016-10" db="EMBL/GenBank/DDBJ databases">
        <authorList>
            <person name="Varghese N."/>
            <person name="Submissions S."/>
        </authorList>
    </citation>
    <scope>NUCLEOTIDE SEQUENCE [LARGE SCALE GENOMIC DNA]</scope>
    <source>
        <strain evidence="7">DSM 43163</strain>
    </source>
</reference>
<dbReference type="PANTHER" id="PTHR43537">
    <property type="entry name" value="TRANSCRIPTIONAL REGULATOR, GNTR FAMILY"/>
    <property type="match status" value="1"/>
</dbReference>
<dbReference type="GO" id="GO:0003677">
    <property type="term" value="F:DNA binding"/>
    <property type="evidence" value="ECO:0007669"/>
    <property type="project" value="UniProtKB-KW"/>
</dbReference>
<sequence length="501" mass="55310">MARTDVNVPFAGEEEPAVARGSAGRQHTDGASAGKLAAQVARRIEDDIIRLGWPVGRNLGSEAELRDRYQVSRSVLREAVRLVEHHQVARMRRGPGGGLLVTAPDAAPASHAMVIYLDYVGTSIEDLMHARLLLEPLAASLATERLTEDGIDRLRRTLHEEEQRRDEPGIWSQNTMHVLLGELSGNPALRLFIDVLTRLTTRYAHHSRRTSKAEATRAKQDSQHEHAHLVDAVIAGDGGLAQAHLTGHLHQIAAWLHEHRTAEGPGSEQAETRLVGGPGAKLAETIAARIHDEIAADGWQVGRVLGSETALLIRYGVSRAVLREAVRLLEYHQVARMRRGPGGGLIVTAPEPDASIDTMALYLDHQAVTAEDLRVVRDAVELGTLQRVTARRHDPEVATRLRTALDHTAEQLEPGRPGADLFHTELADLSGNPVLVMFLRILTELWARHTATQEHPPPGLEAAVEVERIHQRILEAILDGDQSMAQYRMRRHLEALTTWYH</sequence>
<evidence type="ECO:0000256" key="4">
    <source>
        <dbReference type="SAM" id="MobiDB-lite"/>
    </source>
</evidence>
<dbReference type="SMART" id="SM00895">
    <property type="entry name" value="FCD"/>
    <property type="match status" value="2"/>
</dbReference>
<dbReference type="EMBL" id="FNVO01000022">
    <property type="protein sequence ID" value="SEG88574.1"/>
    <property type="molecule type" value="Genomic_DNA"/>
</dbReference>
<dbReference type="PROSITE" id="PS50949">
    <property type="entry name" value="HTH_GNTR"/>
    <property type="match status" value="2"/>
</dbReference>
<dbReference type="InterPro" id="IPR011711">
    <property type="entry name" value="GntR_C"/>
</dbReference>
<dbReference type="InterPro" id="IPR008920">
    <property type="entry name" value="TF_FadR/GntR_C"/>
</dbReference>
<dbReference type="SMART" id="SM00345">
    <property type="entry name" value="HTH_GNTR"/>
    <property type="match status" value="2"/>
</dbReference>
<keyword evidence="1" id="KW-0805">Transcription regulation</keyword>
<name>A0A1H6DU52_9ACTN</name>
<evidence type="ECO:0000313" key="6">
    <source>
        <dbReference type="EMBL" id="SEG88574.1"/>
    </source>
</evidence>
<dbReference type="RefSeq" id="WP_103943480.1">
    <property type="nucleotide sequence ID" value="NZ_FNVO01000022.1"/>
</dbReference>
<accession>A0A1H6DU52</accession>
<dbReference type="Pfam" id="PF07729">
    <property type="entry name" value="FCD"/>
    <property type="match status" value="2"/>
</dbReference>
<keyword evidence="2 6" id="KW-0238">DNA-binding</keyword>
<keyword evidence="7" id="KW-1185">Reference proteome</keyword>
<dbReference type="PANTHER" id="PTHR43537:SF5">
    <property type="entry name" value="UXU OPERON TRANSCRIPTIONAL REGULATOR"/>
    <property type="match status" value="1"/>
</dbReference>
<feature type="region of interest" description="Disordered" evidence="4">
    <location>
        <begin position="1"/>
        <end position="32"/>
    </location>
</feature>
<dbReference type="Gene3D" id="1.20.120.530">
    <property type="entry name" value="GntR ligand-binding domain-like"/>
    <property type="match status" value="2"/>
</dbReference>
<dbReference type="AlphaFoldDB" id="A0A1H6DU52"/>
<dbReference type="OrthoDB" id="3575876at2"/>
<dbReference type="SUPFAM" id="SSF46785">
    <property type="entry name" value="Winged helix' DNA-binding domain"/>
    <property type="match status" value="2"/>
</dbReference>
<organism evidence="6 7">
    <name type="scientific">Thermomonospora echinospora</name>
    <dbReference type="NCBI Taxonomy" id="1992"/>
    <lineage>
        <taxon>Bacteria</taxon>
        <taxon>Bacillati</taxon>
        <taxon>Actinomycetota</taxon>
        <taxon>Actinomycetes</taxon>
        <taxon>Streptosporangiales</taxon>
        <taxon>Thermomonosporaceae</taxon>
        <taxon>Thermomonospora</taxon>
    </lineage>
</organism>
<evidence type="ECO:0000256" key="2">
    <source>
        <dbReference type="ARBA" id="ARBA00023125"/>
    </source>
</evidence>
<evidence type="ECO:0000256" key="3">
    <source>
        <dbReference type="ARBA" id="ARBA00023163"/>
    </source>
</evidence>
<evidence type="ECO:0000259" key="5">
    <source>
        <dbReference type="PROSITE" id="PS50949"/>
    </source>
</evidence>
<gene>
    <name evidence="6" type="ORF">SAMN04489712_12234</name>
</gene>
<evidence type="ECO:0000256" key="1">
    <source>
        <dbReference type="ARBA" id="ARBA00023015"/>
    </source>
</evidence>
<dbReference type="SUPFAM" id="SSF48008">
    <property type="entry name" value="GntR ligand-binding domain-like"/>
    <property type="match status" value="2"/>
</dbReference>
<feature type="domain" description="HTH gntR-type" evidence="5">
    <location>
        <begin position="34"/>
        <end position="104"/>
    </location>
</feature>
<keyword evidence="3" id="KW-0804">Transcription</keyword>
<evidence type="ECO:0000313" key="7">
    <source>
        <dbReference type="Proteomes" id="UP000236723"/>
    </source>
</evidence>
<dbReference type="GO" id="GO:0003700">
    <property type="term" value="F:DNA-binding transcription factor activity"/>
    <property type="evidence" value="ECO:0007669"/>
    <property type="project" value="InterPro"/>
</dbReference>
<protein>
    <submittedName>
        <fullName evidence="6">DNA-binding transcriptional regulator, FadR family</fullName>
    </submittedName>
</protein>
<dbReference type="InterPro" id="IPR036388">
    <property type="entry name" value="WH-like_DNA-bd_sf"/>
</dbReference>
<dbReference type="Gene3D" id="1.10.10.10">
    <property type="entry name" value="Winged helix-like DNA-binding domain superfamily/Winged helix DNA-binding domain"/>
    <property type="match status" value="2"/>
</dbReference>
<dbReference type="InterPro" id="IPR000524">
    <property type="entry name" value="Tscrpt_reg_HTH_GntR"/>
</dbReference>
<dbReference type="Proteomes" id="UP000236723">
    <property type="component" value="Unassembled WGS sequence"/>
</dbReference>